<proteinExistence type="predicted"/>
<reference evidence="4 5" key="1">
    <citation type="submission" date="2006-06" db="EMBL/GenBank/DDBJ databases">
        <authorList>
            <person name="Moran M.A."/>
            <person name="Ferriera S."/>
            <person name="Johnson J."/>
            <person name="Kravitz S."/>
            <person name="Beeson K."/>
            <person name="Sutton G."/>
            <person name="Rogers Y.-H."/>
            <person name="Friedman R."/>
            <person name="Frazier M."/>
            <person name="Venter J.C."/>
        </authorList>
    </citation>
    <scope>NUCLEOTIDE SEQUENCE [LARGE SCALE GENOMIC DNA]</scope>
    <source>
        <strain evidence="4 5">E-37</strain>
    </source>
</reference>
<dbReference type="PANTHER" id="PTHR43800:SF1">
    <property type="entry name" value="PEPTIDYL-LYSINE N-ACETYLTRANSFERASE YJAB"/>
    <property type="match status" value="1"/>
</dbReference>
<evidence type="ECO:0000259" key="3">
    <source>
        <dbReference type="PROSITE" id="PS51186"/>
    </source>
</evidence>
<evidence type="ECO:0000313" key="4">
    <source>
        <dbReference type="EMBL" id="EBA06866.1"/>
    </source>
</evidence>
<dbReference type="Pfam" id="PF00583">
    <property type="entry name" value="Acetyltransf_1"/>
    <property type="match status" value="1"/>
</dbReference>
<dbReference type="AlphaFoldDB" id="A3K7A7"/>
<evidence type="ECO:0000256" key="2">
    <source>
        <dbReference type="ARBA" id="ARBA00023315"/>
    </source>
</evidence>
<dbReference type="eggNOG" id="COG0456">
    <property type="taxonomic scope" value="Bacteria"/>
</dbReference>
<dbReference type="GO" id="GO:0016747">
    <property type="term" value="F:acyltransferase activity, transferring groups other than amino-acyl groups"/>
    <property type="evidence" value="ECO:0007669"/>
    <property type="project" value="InterPro"/>
</dbReference>
<keyword evidence="5" id="KW-1185">Reference proteome</keyword>
<dbReference type="InterPro" id="IPR000182">
    <property type="entry name" value="GNAT_dom"/>
</dbReference>
<protein>
    <submittedName>
        <fullName evidence="4">Possible acetyltransferase</fullName>
    </submittedName>
</protein>
<dbReference type="PROSITE" id="PS51186">
    <property type="entry name" value="GNAT"/>
    <property type="match status" value="1"/>
</dbReference>
<evidence type="ECO:0000256" key="1">
    <source>
        <dbReference type="ARBA" id="ARBA00022679"/>
    </source>
</evidence>
<dbReference type="RefSeq" id="WP_005861515.1">
    <property type="nucleotide sequence ID" value="NZ_AAYA01000012.1"/>
</dbReference>
<dbReference type="SUPFAM" id="SSF55729">
    <property type="entry name" value="Acyl-CoA N-acyltransferases (Nat)"/>
    <property type="match status" value="1"/>
</dbReference>
<keyword evidence="1 4" id="KW-0808">Transferase</keyword>
<comment type="caution">
    <text evidence="4">The sequence shown here is derived from an EMBL/GenBank/DDBJ whole genome shotgun (WGS) entry which is preliminary data.</text>
</comment>
<gene>
    <name evidence="4" type="ORF">SSE37_00305</name>
</gene>
<dbReference type="CDD" id="cd04301">
    <property type="entry name" value="NAT_SF"/>
    <property type="match status" value="1"/>
</dbReference>
<dbReference type="EMBL" id="AAYA01000012">
    <property type="protein sequence ID" value="EBA06866.1"/>
    <property type="molecule type" value="Genomic_DNA"/>
</dbReference>
<dbReference type="PANTHER" id="PTHR43800">
    <property type="entry name" value="PEPTIDYL-LYSINE N-ACETYLTRANSFERASE YJAB"/>
    <property type="match status" value="1"/>
</dbReference>
<keyword evidence="2" id="KW-0012">Acyltransferase</keyword>
<accession>A3K7A7</accession>
<organism evidence="4 5">
    <name type="scientific">Sagittula stellata (strain ATCC 700073 / DSM 11524 / E-37)</name>
    <dbReference type="NCBI Taxonomy" id="388399"/>
    <lineage>
        <taxon>Bacteria</taxon>
        <taxon>Pseudomonadati</taxon>
        <taxon>Pseudomonadota</taxon>
        <taxon>Alphaproteobacteria</taxon>
        <taxon>Rhodobacterales</taxon>
        <taxon>Roseobacteraceae</taxon>
        <taxon>Sagittula</taxon>
    </lineage>
</organism>
<sequence>METNTLTIRPFDWARDLTTLSDIWFDASLKAHPFIGEPRLREQRKQIEDQYLPKAETWVACLDDKAVGFISLLGHFVGGIFVAPDCHRLGIGRRLIAHALDLKGELSLEVYTHNQQAVRFYDTLGFEEVSRRDKDDLGCPFPNITLHVKA</sequence>
<feature type="domain" description="N-acetyltransferase" evidence="3">
    <location>
        <begin position="6"/>
        <end position="150"/>
    </location>
</feature>
<name>A3K7A7_SAGS3</name>
<dbReference type="OrthoDB" id="7205533at2"/>
<dbReference type="Gene3D" id="3.40.630.30">
    <property type="match status" value="1"/>
</dbReference>
<dbReference type="InterPro" id="IPR016181">
    <property type="entry name" value="Acyl_CoA_acyltransferase"/>
</dbReference>
<evidence type="ECO:0000313" key="5">
    <source>
        <dbReference type="Proteomes" id="UP000005713"/>
    </source>
</evidence>
<dbReference type="Proteomes" id="UP000005713">
    <property type="component" value="Unassembled WGS sequence"/>
</dbReference>